<protein>
    <recommendedName>
        <fullName evidence="3">ASST-domain-containing protein</fullName>
    </recommendedName>
</protein>
<comment type="caution">
    <text evidence="1">The sequence shown here is derived from an EMBL/GenBank/DDBJ whole genome shotgun (WGS) entry which is preliminary data.</text>
</comment>
<keyword evidence="2" id="KW-1185">Reference proteome</keyword>
<name>A0A1V6Q4P5_9EURO</name>
<dbReference type="AlphaFoldDB" id="A0A1V6Q4P5"/>
<dbReference type="Proteomes" id="UP000191672">
    <property type="component" value="Unassembled WGS sequence"/>
</dbReference>
<reference evidence="2" key="1">
    <citation type="journal article" date="2017" name="Nat. Microbiol.">
        <title>Global analysis of biosynthetic gene clusters reveals vast potential of secondary metabolite production in Penicillium species.</title>
        <authorList>
            <person name="Nielsen J.C."/>
            <person name="Grijseels S."/>
            <person name="Prigent S."/>
            <person name="Ji B."/>
            <person name="Dainat J."/>
            <person name="Nielsen K.F."/>
            <person name="Frisvad J.C."/>
            <person name="Workman M."/>
            <person name="Nielsen J."/>
        </authorList>
    </citation>
    <scope>NUCLEOTIDE SEQUENCE [LARGE SCALE GENOMIC DNA]</scope>
    <source>
        <strain evidence="2">IBT 31811</strain>
    </source>
</reference>
<dbReference type="PANTHER" id="PTHR35340">
    <property type="entry name" value="PQQ ENZYME REPEAT PROTEIN-RELATED"/>
    <property type="match status" value="1"/>
</dbReference>
<accession>A0A1V6Q4P5</accession>
<evidence type="ECO:0008006" key="3">
    <source>
        <dbReference type="Google" id="ProtNLM"/>
    </source>
</evidence>
<evidence type="ECO:0000313" key="2">
    <source>
        <dbReference type="Proteomes" id="UP000191672"/>
    </source>
</evidence>
<dbReference type="STRING" id="416450.A0A1V6Q4P5"/>
<evidence type="ECO:0000313" key="1">
    <source>
        <dbReference type="EMBL" id="OQD84213.1"/>
    </source>
</evidence>
<gene>
    <name evidence="1" type="ORF">PENANT_c013G00806</name>
</gene>
<dbReference type="PANTHER" id="PTHR35340:SF5">
    <property type="entry name" value="ASST-DOMAIN-CONTAINING PROTEIN"/>
    <property type="match status" value="1"/>
</dbReference>
<proteinExistence type="predicted"/>
<organism evidence="1 2">
    <name type="scientific">Penicillium antarcticum</name>
    <dbReference type="NCBI Taxonomy" id="416450"/>
    <lineage>
        <taxon>Eukaryota</taxon>
        <taxon>Fungi</taxon>
        <taxon>Dikarya</taxon>
        <taxon>Ascomycota</taxon>
        <taxon>Pezizomycotina</taxon>
        <taxon>Eurotiomycetes</taxon>
        <taxon>Eurotiomycetidae</taxon>
        <taxon>Eurotiales</taxon>
        <taxon>Aspergillaceae</taxon>
        <taxon>Penicillium</taxon>
    </lineage>
</organism>
<sequence length="315" mass="35798">MADDQTVGSFIIDIKSKEVLFTWDATDQIDIKDSNMEMGWSITGDGRTFETDWDYFHLDSIDKMQDGSYLTSGRHTSTIYKMSPKDGSILWRLGGNKSDFTLKPGLNLSSQHHVRVRGEDENGMTISLLNNANDEHHQTALSSSGLVLRIGMDTMHVTLVHRYYSPQGLLADREDSLTEHILDDSHMVFETKLEDPTGYWYRNWKVNLTTAPATSPVVYALSEVTGGPTVWYVSWNGAIQVHLWRIYASQEQWDGYQFVGNFEKVGFETRIESEEYFAWTIIEAVDGAGRALRNSSVSVTTFTRDLDLIEQQNIL</sequence>
<dbReference type="InterPro" id="IPR053143">
    <property type="entry name" value="Arylsulfate_ST"/>
</dbReference>
<dbReference type="Pfam" id="PF14269">
    <property type="entry name" value="Arylsulfotran_2"/>
    <property type="match status" value="1"/>
</dbReference>
<dbReference type="InterPro" id="IPR039535">
    <property type="entry name" value="ASST-like"/>
</dbReference>
<dbReference type="EMBL" id="MDYN01000013">
    <property type="protein sequence ID" value="OQD84213.1"/>
    <property type="molecule type" value="Genomic_DNA"/>
</dbReference>